<evidence type="ECO:0000259" key="1">
    <source>
        <dbReference type="Pfam" id="PF02625"/>
    </source>
</evidence>
<comment type="caution">
    <text evidence="3">The sequence shown here is derived from an EMBL/GenBank/DDBJ whole genome shotgun (WGS) entry which is preliminary data.</text>
</comment>
<dbReference type="PANTHER" id="PTHR30388:SF4">
    <property type="entry name" value="MOLYBDENUM COFACTOR INSERTION CHAPERONE PAOD"/>
    <property type="match status" value="1"/>
</dbReference>
<dbReference type="Gene3D" id="3.40.50.720">
    <property type="entry name" value="NAD(P)-binding Rossmann-like Domain"/>
    <property type="match status" value="1"/>
</dbReference>
<evidence type="ECO:0000313" key="4">
    <source>
        <dbReference type="Proteomes" id="UP001202134"/>
    </source>
</evidence>
<keyword evidence="4" id="KW-1185">Reference proteome</keyword>
<accession>A0ABT0KUS1</accession>
<dbReference type="InterPro" id="IPR003777">
    <property type="entry name" value="XdhC_CoxI"/>
</dbReference>
<feature type="domain" description="XdhC Rossmann" evidence="2">
    <location>
        <begin position="212"/>
        <end position="349"/>
    </location>
</feature>
<sequence>MAHHLLSLLDSWAEKPQLEWALAVITSVEGSSYRKAGAIMLFDPLGKTLGMLSGGCLEADLRRHAQDAIQTQRIAHITYDATDENDTSYQLGCGGLVNIMMVPLLADNQYLGLPELHQQLTRGNQGHYQLSLHGNKSHAGEMSGKFIASDAAKHDSFEPSSKAQQVTKQSAKQVTKQLTKQLTKQSAKQITKRISLDGQDYLSVPVRAPYHLGIFGGGLDAQPLAAIAAELDWKITVFDSRSAYARSYDFPAAKINKTPLTQLKTEELTQLDAAVVMNHNLDLDCEALKTLQPTNIDYIALLGPGHRRDKVFGLAELTEQDFSGFFSAPAGLALGGELPSSVALSILSQCHGVLHHRIGKQAELSRLDKVMS</sequence>
<reference evidence="3 4" key="1">
    <citation type="submission" date="2022-01" db="EMBL/GenBank/DDBJ databases">
        <title>Whole genome-based taxonomy of the Shewanellaceae.</title>
        <authorList>
            <person name="Martin-Rodriguez A.J."/>
        </authorList>
    </citation>
    <scope>NUCLEOTIDE SEQUENCE [LARGE SCALE GENOMIC DNA]</scope>
    <source>
        <strain evidence="3 4">DSM 24955</strain>
    </source>
</reference>
<proteinExistence type="predicted"/>
<dbReference type="PANTHER" id="PTHR30388">
    <property type="entry name" value="ALDEHYDE OXIDOREDUCTASE MOLYBDENUM COFACTOR ASSEMBLY PROTEIN"/>
    <property type="match status" value="1"/>
</dbReference>
<dbReference type="InterPro" id="IPR052698">
    <property type="entry name" value="MoCofactor_Util/Proc"/>
</dbReference>
<evidence type="ECO:0000313" key="3">
    <source>
        <dbReference type="EMBL" id="MCL1047571.1"/>
    </source>
</evidence>
<dbReference type="Pfam" id="PF02625">
    <property type="entry name" value="XdhC_CoxI"/>
    <property type="match status" value="1"/>
</dbReference>
<dbReference type="RefSeq" id="WP_248956890.1">
    <property type="nucleotide sequence ID" value="NZ_JAKIKU010000016.1"/>
</dbReference>
<dbReference type="Proteomes" id="UP001202134">
    <property type="component" value="Unassembled WGS sequence"/>
</dbReference>
<organism evidence="3 4">
    <name type="scientific">Shewanella electrodiphila</name>
    <dbReference type="NCBI Taxonomy" id="934143"/>
    <lineage>
        <taxon>Bacteria</taxon>
        <taxon>Pseudomonadati</taxon>
        <taxon>Pseudomonadota</taxon>
        <taxon>Gammaproteobacteria</taxon>
        <taxon>Alteromonadales</taxon>
        <taxon>Shewanellaceae</taxon>
        <taxon>Shewanella</taxon>
    </lineage>
</organism>
<gene>
    <name evidence="3" type="ORF">L2737_19910</name>
</gene>
<dbReference type="Pfam" id="PF13478">
    <property type="entry name" value="XdhC_C"/>
    <property type="match status" value="1"/>
</dbReference>
<name>A0ABT0KUS1_9GAMM</name>
<feature type="domain" description="XdhC- CoxI" evidence="1">
    <location>
        <begin position="19"/>
        <end position="80"/>
    </location>
</feature>
<dbReference type="EMBL" id="JAKIKU010000016">
    <property type="protein sequence ID" value="MCL1047571.1"/>
    <property type="molecule type" value="Genomic_DNA"/>
</dbReference>
<evidence type="ECO:0000259" key="2">
    <source>
        <dbReference type="Pfam" id="PF13478"/>
    </source>
</evidence>
<protein>
    <submittedName>
        <fullName evidence="3">XdhC family protein</fullName>
    </submittedName>
</protein>
<dbReference type="InterPro" id="IPR027051">
    <property type="entry name" value="XdhC_Rossmann_dom"/>
</dbReference>